<evidence type="ECO:0000313" key="2">
    <source>
        <dbReference type="Proteomes" id="UP000824102"/>
    </source>
</evidence>
<name>A0A9D2G5E2_9FIRM</name>
<evidence type="ECO:0000313" key="1">
    <source>
        <dbReference type="EMBL" id="HIZ73379.1"/>
    </source>
</evidence>
<comment type="caution">
    <text evidence="1">The sequence shown here is derived from an EMBL/GenBank/DDBJ whole genome shotgun (WGS) entry which is preliminary data.</text>
</comment>
<reference evidence="1" key="1">
    <citation type="journal article" date="2021" name="PeerJ">
        <title>Extensive microbial diversity within the chicken gut microbiome revealed by metagenomics and culture.</title>
        <authorList>
            <person name="Gilroy R."/>
            <person name="Ravi A."/>
            <person name="Getino M."/>
            <person name="Pursley I."/>
            <person name="Horton D.L."/>
            <person name="Alikhan N.F."/>
            <person name="Baker D."/>
            <person name="Gharbi K."/>
            <person name="Hall N."/>
            <person name="Watson M."/>
            <person name="Adriaenssens E.M."/>
            <person name="Foster-Nyarko E."/>
            <person name="Jarju S."/>
            <person name="Secka A."/>
            <person name="Antonio M."/>
            <person name="Oren A."/>
            <person name="Chaudhuri R.R."/>
            <person name="La Ragione R."/>
            <person name="Hildebrand F."/>
            <person name="Pallen M.J."/>
        </authorList>
    </citation>
    <scope>NUCLEOTIDE SEQUENCE</scope>
    <source>
        <strain evidence="1">ChiW7-2402</strain>
    </source>
</reference>
<dbReference type="EMBL" id="DXBB01000107">
    <property type="protein sequence ID" value="HIZ73379.1"/>
    <property type="molecule type" value="Genomic_DNA"/>
</dbReference>
<organism evidence="1 2">
    <name type="scientific">Candidatus Gallimonas intestinavium</name>
    <dbReference type="NCBI Taxonomy" id="2838603"/>
    <lineage>
        <taxon>Bacteria</taxon>
        <taxon>Bacillati</taxon>
        <taxon>Bacillota</taxon>
        <taxon>Clostridia</taxon>
        <taxon>Candidatus Gallimonas</taxon>
    </lineage>
</organism>
<sequence length="79" mass="9344">MEHDRAEIQTGYSAEEVLILLKDVLLRYLEELKDARMAGEDSFVYGEQTAYTECLEFIRLWDRAAEHGLDFEIEERYPL</sequence>
<proteinExistence type="predicted"/>
<dbReference type="AlphaFoldDB" id="A0A9D2G5E2"/>
<accession>A0A9D2G5E2</accession>
<protein>
    <submittedName>
        <fullName evidence="1">Uncharacterized protein</fullName>
    </submittedName>
</protein>
<dbReference type="Proteomes" id="UP000824102">
    <property type="component" value="Unassembled WGS sequence"/>
</dbReference>
<gene>
    <name evidence="1" type="ORF">H9964_07340</name>
</gene>
<reference evidence="1" key="2">
    <citation type="submission" date="2021-04" db="EMBL/GenBank/DDBJ databases">
        <authorList>
            <person name="Gilroy R."/>
        </authorList>
    </citation>
    <scope>NUCLEOTIDE SEQUENCE</scope>
    <source>
        <strain evidence="1">ChiW7-2402</strain>
    </source>
</reference>